<dbReference type="Pfam" id="PF06445">
    <property type="entry name" value="GyrI-like"/>
    <property type="match status" value="1"/>
</dbReference>
<dbReference type="SMART" id="SM00342">
    <property type="entry name" value="HTH_ARAC"/>
    <property type="match status" value="1"/>
</dbReference>
<gene>
    <name evidence="5" type="ORF">DPM19_09375</name>
</gene>
<dbReference type="AlphaFoldDB" id="A0A365HA95"/>
<comment type="caution">
    <text evidence="5">The sequence shown here is derived from an EMBL/GenBank/DDBJ whole genome shotgun (WGS) entry which is preliminary data.</text>
</comment>
<dbReference type="Gene3D" id="3.20.80.10">
    <property type="entry name" value="Regulatory factor, effector binding domain"/>
    <property type="match status" value="1"/>
</dbReference>
<protein>
    <recommendedName>
        <fullName evidence="4">HTH araC/xylS-type domain-containing protein</fullName>
    </recommendedName>
</protein>
<reference evidence="5 6" key="1">
    <citation type="submission" date="2018-06" db="EMBL/GenBank/DDBJ databases">
        <title>Actinomadura craniellae sp. nov. isolated from marine sponge Craniella sp.</title>
        <authorList>
            <person name="Li L."/>
            <person name="Xu Q.H."/>
            <person name="Lin H.W."/>
            <person name="Lu Y.H."/>
        </authorList>
    </citation>
    <scope>NUCLEOTIDE SEQUENCE [LARGE SCALE GENOMIC DNA]</scope>
    <source>
        <strain evidence="5 6">LHW63021</strain>
    </source>
</reference>
<organism evidence="5 6">
    <name type="scientific">Actinomadura craniellae</name>
    <dbReference type="NCBI Taxonomy" id="2231787"/>
    <lineage>
        <taxon>Bacteria</taxon>
        <taxon>Bacillati</taxon>
        <taxon>Actinomycetota</taxon>
        <taxon>Actinomycetes</taxon>
        <taxon>Streptosporangiales</taxon>
        <taxon>Thermomonosporaceae</taxon>
        <taxon>Actinomadura</taxon>
    </lineage>
</organism>
<dbReference type="InterPro" id="IPR010499">
    <property type="entry name" value="AraC_E-bd"/>
</dbReference>
<name>A0A365HA95_9ACTN</name>
<feature type="region of interest" description="Disordered" evidence="3">
    <location>
        <begin position="265"/>
        <end position="300"/>
    </location>
</feature>
<accession>A0A365HA95</accession>
<dbReference type="SUPFAM" id="SSF55136">
    <property type="entry name" value="Probable bacterial effector-binding domain"/>
    <property type="match status" value="1"/>
</dbReference>
<dbReference type="EMBL" id="QLYX01000003">
    <property type="protein sequence ID" value="RAY15949.1"/>
    <property type="molecule type" value="Genomic_DNA"/>
</dbReference>
<dbReference type="Pfam" id="PF12833">
    <property type="entry name" value="HTH_18"/>
    <property type="match status" value="1"/>
</dbReference>
<dbReference type="SMART" id="SM00871">
    <property type="entry name" value="AraC_E_bind"/>
    <property type="match status" value="1"/>
</dbReference>
<dbReference type="Proteomes" id="UP000251891">
    <property type="component" value="Unassembled WGS sequence"/>
</dbReference>
<evidence type="ECO:0000256" key="1">
    <source>
        <dbReference type="ARBA" id="ARBA00023015"/>
    </source>
</evidence>
<dbReference type="InterPro" id="IPR009057">
    <property type="entry name" value="Homeodomain-like_sf"/>
</dbReference>
<dbReference type="PROSITE" id="PS01124">
    <property type="entry name" value="HTH_ARAC_FAMILY_2"/>
    <property type="match status" value="1"/>
</dbReference>
<keyword evidence="2" id="KW-0804">Transcription</keyword>
<dbReference type="InterPro" id="IPR050908">
    <property type="entry name" value="SmbC-like"/>
</dbReference>
<dbReference type="GO" id="GO:0043565">
    <property type="term" value="F:sequence-specific DNA binding"/>
    <property type="evidence" value="ECO:0007669"/>
    <property type="project" value="InterPro"/>
</dbReference>
<dbReference type="InterPro" id="IPR018060">
    <property type="entry name" value="HTH_AraC"/>
</dbReference>
<dbReference type="GO" id="GO:0003700">
    <property type="term" value="F:DNA-binding transcription factor activity"/>
    <property type="evidence" value="ECO:0007669"/>
    <property type="project" value="InterPro"/>
</dbReference>
<dbReference type="Gene3D" id="1.10.10.60">
    <property type="entry name" value="Homeodomain-like"/>
    <property type="match status" value="2"/>
</dbReference>
<feature type="domain" description="HTH araC/xylS-type" evidence="4">
    <location>
        <begin position="10"/>
        <end position="108"/>
    </location>
</feature>
<dbReference type="PANTHER" id="PTHR40055">
    <property type="entry name" value="TRANSCRIPTIONAL REGULATOR YGIV-RELATED"/>
    <property type="match status" value="1"/>
</dbReference>
<sequence>MAVTLTRDILRLLAAVNDRRRGDVSLSALSALAHRSPFNLHRRFRQAVGETPKAYTSRVRLARAAAELLSTDRATSAIALDHGFGSHEVFTRAFTRHFGVSPRTYRARGLHVDDDRAAAVHAATVSAVAPCVGLYRRTTTERNPPVPVDIVVKELPVTYALIMRRRIAREEVAATLGEFLPVLFAYAQRHGLAMSGPPFARYPEIGMGSLVIEGGVQLAAPAPHEPGDGIEALTIPAGPAAVAIHHGPYERLPETYQVIESWIQDEGRSAAGPPREIYLTDPGERPDPETWETEIIQPLT</sequence>
<keyword evidence="6" id="KW-1185">Reference proteome</keyword>
<evidence type="ECO:0000256" key="3">
    <source>
        <dbReference type="SAM" id="MobiDB-lite"/>
    </source>
</evidence>
<evidence type="ECO:0000313" key="6">
    <source>
        <dbReference type="Proteomes" id="UP000251891"/>
    </source>
</evidence>
<dbReference type="InterPro" id="IPR029442">
    <property type="entry name" value="GyrI-like"/>
</dbReference>
<proteinExistence type="predicted"/>
<keyword evidence="1" id="KW-0805">Transcription regulation</keyword>
<dbReference type="SUPFAM" id="SSF46689">
    <property type="entry name" value="Homeodomain-like"/>
    <property type="match status" value="2"/>
</dbReference>
<evidence type="ECO:0000256" key="2">
    <source>
        <dbReference type="ARBA" id="ARBA00023163"/>
    </source>
</evidence>
<dbReference type="InterPro" id="IPR011256">
    <property type="entry name" value="Reg_factor_effector_dom_sf"/>
</dbReference>
<dbReference type="PANTHER" id="PTHR40055:SF1">
    <property type="entry name" value="TRANSCRIPTIONAL REGULATOR YGIV-RELATED"/>
    <property type="match status" value="1"/>
</dbReference>
<evidence type="ECO:0000313" key="5">
    <source>
        <dbReference type="EMBL" id="RAY15949.1"/>
    </source>
</evidence>
<evidence type="ECO:0000259" key="4">
    <source>
        <dbReference type="PROSITE" id="PS01124"/>
    </source>
</evidence>